<proteinExistence type="predicted"/>
<dbReference type="InterPro" id="IPR029030">
    <property type="entry name" value="Caspase-like_dom_sf"/>
</dbReference>
<reference evidence="2" key="1">
    <citation type="submission" date="2018-05" db="EMBL/GenBank/DDBJ databases">
        <authorList>
            <person name="Lanie J.A."/>
            <person name="Ng W.-L."/>
            <person name="Kazmierczak K.M."/>
            <person name="Andrzejewski T.M."/>
            <person name="Davidsen T.M."/>
            <person name="Wayne K.J."/>
            <person name="Tettelin H."/>
            <person name="Glass J.I."/>
            <person name="Rusch D."/>
            <person name="Podicherti R."/>
            <person name="Tsui H.-C.T."/>
            <person name="Winkler M.E."/>
        </authorList>
    </citation>
    <scope>NUCLEOTIDE SEQUENCE</scope>
</reference>
<dbReference type="SUPFAM" id="SSF52129">
    <property type="entry name" value="Caspase-like"/>
    <property type="match status" value="1"/>
</dbReference>
<dbReference type="EMBL" id="UINC01148244">
    <property type="protein sequence ID" value="SVD40023.1"/>
    <property type="molecule type" value="Genomic_DNA"/>
</dbReference>
<dbReference type="GO" id="GO:0006508">
    <property type="term" value="P:proteolysis"/>
    <property type="evidence" value="ECO:0007669"/>
    <property type="project" value="InterPro"/>
</dbReference>
<feature type="non-terminal residue" evidence="2">
    <location>
        <position position="288"/>
    </location>
</feature>
<dbReference type="Gene3D" id="3.40.50.1460">
    <property type="match status" value="1"/>
</dbReference>
<protein>
    <recommendedName>
        <fullName evidence="1">Gingipain domain-containing protein</fullName>
    </recommendedName>
</protein>
<name>A0A382V0M2_9ZZZZ</name>
<dbReference type="Pfam" id="PF01364">
    <property type="entry name" value="Peptidase_C25"/>
    <property type="match status" value="1"/>
</dbReference>
<evidence type="ECO:0000313" key="2">
    <source>
        <dbReference type="EMBL" id="SVD40023.1"/>
    </source>
</evidence>
<sequence length="288" mass="31274">PPGTITPLPDPSYLNNALMVAANYGDIFIPVTPVWTSQWLMDELYNYGYAQVDTAFWQVGDDESDISTIVTAWNRGVGLIGYRGWGGATGWAYPDFRNTDLNDLENIWKLPVVFSFVCNTGDFDRSGGDHCFAETAITAPADGSSEVPIGAVAVIGPSDKDTDTKFNNPMYGTMMDALLEGRVPELAPALHAGKQCLIEEFGDLLAPDDCGFEGTYTEFYHYVYNVLGDPSLPVWLSEPKNMITDLNEELTSSYISTSITDGSGMPLMDVVGALLYGGELIAKGLSNK</sequence>
<feature type="non-terminal residue" evidence="2">
    <location>
        <position position="1"/>
    </location>
</feature>
<feature type="domain" description="Gingipain" evidence="1">
    <location>
        <begin position="13"/>
        <end position="233"/>
    </location>
</feature>
<dbReference type="InterPro" id="IPR001769">
    <property type="entry name" value="Gingipain"/>
</dbReference>
<dbReference type="GO" id="GO:0008234">
    <property type="term" value="F:cysteine-type peptidase activity"/>
    <property type="evidence" value="ECO:0007669"/>
    <property type="project" value="InterPro"/>
</dbReference>
<accession>A0A382V0M2</accession>
<organism evidence="2">
    <name type="scientific">marine metagenome</name>
    <dbReference type="NCBI Taxonomy" id="408172"/>
    <lineage>
        <taxon>unclassified sequences</taxon>
        <taxon>metagenomes</taxon>
        <taxon>ecological metagenomes</taxon>
    </lineage>
</organism>
<gene>
    <name evidence="2" type="ORF">METZ01_LOCUS392877</name>
</gene>
<evidence type="ECO:0000259" key="1">
    <source>
        <dbReference type="Pfam" id="PF01364"/>
    </source>
</evidence>
<dbReference type="AlphaFoldDB" id="A0A382V0M2"/>